<keyword evidence="2" id="KW-1133">Transmembrane helix</keyword>
<proteinExistence type="predicted"/>
<feature type="transmembrane region" description="Helical" evidence="2">
    <location>
        <begin position="38"/>
        <end position="56"/>
    </location>
</feature>
<accession>A0A1R4FIK0</accession>
<reference evidence="3 4" key="1">
    <citation type="submission" date="2017-02" db="EMBL/GenBank/DDBJ databases">
        <authorList>
            <person name="Peterson S.W."/>
        </authorList>
    </citation>
    <scope>NUCLEOTIDE SEQUENCE [LARGE SCALE GENOMIC DNA]</scope>
    <source>
        <strain evidence="3 4">B Ar 00.02</strain>
    </source>
</reference>
<keyword evidence="2" id="KW-0472">Membrane</keyword>
<evidence type="ECO:0000256" key="1">
    <source>
        <dbReference type="SAM" id="MobiDB-lite"/>
    </source>
</evidence>
<feature type="transmembrane region" description="Helical" evidence="2">
    <location>
        <begin position="133"/>
        <end position="149"/>
    </location>
</feature>
<dbReference type="Proteomes" id="UP000195913">
    <property type="component" value="Unassembled WGS sequence"/>
</dbReference>
<keyword evidence="2" id="KW-0812">Transmembrane</keyword>
<dbReference type="AlphaFoldDB" id="A0A1R4FIK0"/>
<evidence type="ECO:0000313" key="3">
    <source>
        <dbReference type="EMBL" id="SJM55651.1"/>
    </source>
</evidence>
<evidence type="ECO:0000313" key="4">
    <source>
        <dbReference type="Proteomes" id="UP000195913"/>
    </source>
</evidence>
<feature type="transmembrane region" description="Helical" evidence="2">
    <location>
        <begin position="169"/>
        <end position="196"/>
    </location>
</feature>
<feature type="transmembrane region" description="Helical" evidence="2">
    <location>
        <begin position="108"/>
        <end position="126"/>
    </location>
</feature>
<name>A0A1R4FIK0_9MICC</name>
<feature type="region of interest" description="Disordered" evidence="1">
    <location>
        <begin position="1"/>
        <end position="30"/>
    </location>
</feature>
<keyword evidence="4" id="KW-1185">Reference proteome</keyword>
<evidence type="ECO:0000256" key="2">
    <source>
        <dbReference type="SAM" id="Phobius"/>
    </source>
</evidence>
<protein>
    <submittedName>
        <fullName evidence="3">Hypothetical membrane protein</fullName>
    </submittedName>
</protein>
<organism evidence="3 4">
    <name type="scientific">Arthrobacter rhombi</name>
    <dbReference type="NCBI Taxonomy" id="71253"/>
    <lineage>
        <taxon>Bacteria</taxon>
        <taxon>Bacillati</taxon>
        <taxon>Actinomycetota</taxon>
        <taxon>Actinomycetes</taxon>
        <taxon>Micrococcales</taxon>
        <taxon>Micrococcaceae</taxon>
        <taxon>Arthrobacter</taxon>
    </lineage>
</organism>
<gene>
    <name evidence="3" type="ORF">FM101_04080</name>
</gene>
<sequence>MGGPSRLQPGTQPPRPGSALANTTTGRTPEQAQGNGNLILWAGLGAVVLLFWYYHLLVLNQMQDLSGGLAMPDQLLGGFDAEYIQKLQASMDGDAKGQLSYVHKTAGTLFPLFTALVAMLAIALHVPRRGLRWGLWAIPLLFAIVSLWTNPMIDGLIAGTTDLDRTGLASALTVTSWILLFATVATGLAVVIASFVRTFRRKWGEAGLS</sequence>
<feature type="compositionally biased region" description="Polar residues" evidence="1">
    <location>
        <begin position="20"/>
        <end position="30"/>
    </location>
</feature>
<dbReference type="EMBL" id="FUHW01000019">
    <property type="protein sequence ID" value="SJM55651.1"/>
    <property type="molecule type" value="Genomic_DNA"/>
</dbReference>